<evidence type="ECO:0008006" key="3">
    <source>
        <dbReference type="Google" id="ProtNLM"/>
    </source>
</evidence>
<dbReference type="InParanoid" id="Q23ZE0"/>
<evidence type="ECO:0000313" key="2">
    <source>
        <dbReference type="Proteomes" id="UP000009168"/>
    </source>
</evidence>
<sequence>MKILQCQKNEDYKSVERYLLDIIKIDQQLYGQASLNLAQVKQRLFENQELYIQKIIKLEGYKRSHDEKEIAGSRSIQNFNKILDLECCNWKLKVQIQLCEKEIKKAESLKDNCYLLEYFQCIKNLLLTCIQKNEQNSQNKETNQNHSNFSQMIKHSKNNKDQIIVQHSSSNQLNQHSIQKGKNYLDEQNVIDALSKNNNLFKPFNQCNQSHENKILKCSPKATIYCKSLQQLQQNQDQ</sequence>
<evidence type="ECO:0000313" key="1">
    <source>
        <dbReference type="EMBL" id="EAS01917.2"/>
    </source>
</evidence>
<dbReference type="EMBL" id="GG662552">
    <property type="protein sequence ID" value="EAS01917.2"/>
    <property type="molecule type" value="Genomic_DNA"/>
</dbReference>
<keyword evidence="2" id="KW-1185">Reference proteome</keyword>
<dbReference type="GeneID" id="7831207"/>
<dbReference type="KEGG" id="tet:TTHERM_00787230"/>
<gene>
    <name evidence="1" type="ORF">TTHERM_00787230</name>
</gene>
<name>Q23ZE0_TETTS</name>
<proteinExistence type="predicted"/>
<accession>Q23ZE0</accession>
<protein>
    <recommendedName>
        <fullName evidence="3">Kinase domain protein</fullName>
    </recommendedName>
</protein>
<organism evidence="1 2">
    <name type="scientific">Tetrahymena thermophila (strain SB210)</name>
    <dbReference type="NCBI Taxonomy" id="312017"/>
    <lineage>
        <taxon>Eukaryota</taxon>
        <taxon>Sar</taxon>
        <taxon>Alveolata</taxon>
        <taxon>Ciliophora</taxon>
        <taxon>Intramacronucleata</taxon>
        <taxon>Oligohymenophorea</taxon>
        <taxon>Hymenostomatida</taxon>
        <taxon>Tetrahymenina</taxon>
        <taxon>Tetrahymenidae</taxon>
        <taxon>Tetrahymena</taxon>
    </lineage>
</organism>
<reference evidence="2" key="1">
    <citation type="journal article" date="2006" name="PLoS Biol.">
        <title>Macronuclear genome sequence of the ciliate Tetrahymena thermophila, a model eukaryote.</title>
        <authorList>
            <person name="Eisen J.A."/>
            <person name="Coyne R.S."/>
            <person name="Wu M."/>
            <person name="Wu D."/>
            <person name="Thiagarajan M."/>
            <person name="Wortman J.R."/>
            <person name="Badger J.H."/>
            <person name="Ren Q."/>
            <person name="Amedeo P."/>
            <person name="Jones K.M."/>
            <person name="Tallon L.J."/>
            <person name="Delcher A.L."/>
            <person name="Salzberg S.L."/>
            <person name="Silva J.C."/>
            <person name="Haas B.J."/>
            <person name="Majoros W.H."/>
            <person name="Farzad M."/>
            <person name="Carlton J.M."/>
            <person name="Smith R.K. Jr."/>
            <person name="Garg J."/>
            <person name="Pearlman R.E."/>
            <person name="Karrer K.M."/>
            <person name="Sun L."/>
            <person name="Manning G."/>
            <person name="Elde N.C."/>
            <person name="Turkewitz A.P."/>
            <person name="Asai D.J."/>
            <person name="Wilkes D.E."/>
            <person name="Wang Y."/>
            <person name="Cai H."/>
            <person name="Collins K."/>
            <person name="Stewart B.A."/>
            <person name="Lee S.R."/>
            <person name="Wilamowska K."/>
            <person name="Weinberg Z."/>
            <person name="Ruzzo W.L."/>
            <person name="Wloga D."/>
            <person name="Gaertig J."/>
            <person name="Frankel J."/>
            <person name="Tsao C.-C."/>
            <person name="Gorovsky M.A."/>
            <person name="Keeling P.J."/>
            <person name="Waller R.F."/>
            <person name="Patron N.J."/>
            <person name="Cherry J.M."/>
            <person name="Stover N.A."/>
            <person name="Krieger C.J."/>
            <person name="del Toro C."/>
            <person name="Ryder H.F."/>
            <person name="Williamson S.C."/>
            <person name="Barbeau R.A."/>
            <person name="Hamilton E.P."/>
            <person name="Orias E."/>
        </authorList>
    </citation>
    <scope>NUCLEOTIDE SEQUENCE [LARGE SCALE GENOMIC DNA]</scope>
    <source>
        <strain evidence="2">SB210</strain>
    </source>
</reference>
<dbReference type="AlphaFoldDB" id="Q23ZE0"/>
<dbReference type="Proteomes" id="UP000009168">
    <property type="component" value="Unassembled WGS sequence"/>
</dbReference>
<dbReference type="HOGENOM" id="CLU_290626_0_0_1"/>
<dbReference type="RefSeq" id="XP_001022162.2">
    <property type="nucleotide sequence ID" value="XM_001022162.2"/>
</dbReference>